<dbReference type="OrthoDB" id="10042652at2759"/>
<comment type="similarity">
    <text evidence="2">Belongs to the DUOXA family.</text>
</comment>
<protein>
    <recommendedName>
        <fullName evidence="11">Dual oxidase maturation factor 1</fullName>
    </recommendedName>
</protein>
<dbReference type="OMA" id="TILEMDY"/>
<dbReference type="PANTHER" id="PTHR31158:SF10">
    <property type="entry name" value="LD27791P"/>
    <property type="match status" value="1"/>
</dbReference>
<keyword evidence="4 8" id="KW-1133">Transmembrane helix</keyword>
<comment type="caution">
    <text evidence="9">The sequence shown here is derived from an EMBL/GenBank/DDBJ whole genome shotgun (WGS) entry which is preliminary data.</text>
</comment>
<feature type="transmembrane region" description="Helical" evidence="8">
    <location>
        <begin position="216"/>
        <end position="235"/>
    </location>
</feature>
<sequence>MKGWFDAFRENGGPTLYTHANRTPVIGDVSMITLCVVFGTLYLAFFVIFPGIRKERFTTFLSVTLSLFVGTAILLGNNGSSWHIAQAEVSSAYRAFSNEKLMGKVGVYIGLAHVNVTLEAMPIYYNTSMDINFNERFEWGGPTQLADEYRHALIKGLPFPILTVAEYLAVDAEGFCWGRSYREAGYFTSIFLWTSFVLWIVMNILLVVVPRYGAYMMTMTGFMMVFSTLIYYWLLPNKALLIHVEDVTLSFELGWCFYLVLIAGLICMAIGGSISMIDLIYPHKFSTILEMDYGTPFDRHTIIEDSHETKKKKKTLPKLEEPASVGFGGLLRRLSKRDRSSDPNQGAHDNYAFEMEAPKSPWRYPHLMFRDSRKSNKSVSFKRDRNHLELPGQGPFGIMKRTDSKDSSCSSLGSVPHHTRDDLRATNSVPPFQKFHRTDSAESSNSSLASFGGLSGILSRANSKHKQKGISDKNQVTLVGHTHVAVERADSGQSVISRGYVVTPGEGGVTVVSTGGGPSSGGVGVTHQSYGDVKNDEVAIIVSGRKDSVTEAKRRNSAEHQRSEASMW</sequence>
<gene>
    <name evidence="9" type="ORF">TCAL_10789</name>
</gene>
<keyword evidence="6" id="KW-0325">Glycoprotein</keyword>
<feature type="region of interest" description="Disordered" evidence="7">
    <location>
        <begin position="546"/>
        <end position="568"/>
    </location>
</feature>
<evidence type="ECO:0000313" key="10">
    <source>
        <dbReference type="Proteomes" id="UP000318571"/>
    </source>
</evidence>
<feature type="transmembrane region" description="Helical" evidence="8">
    <location>
        <begin position="255"/>
        <end position="281"/>
    </location>
</feature>
<dbReference type="Proteomes" id="UP000318571">
    <property type="component" value="Chromosome 6"/>
</dbReference>
<name>A0A553PR11_TIGCA</name>
<dbReference type="EMBL" id="VCGU01000002">
    <property type="protein sequence ID" value="TRY80127.1"/>
    <property type="molecule type" value="Genomic_DNA"/>
</dbReference>
<dbReference type="PANTHER" id="PTHR31158">
    <property type="entry name" value="DUAL OXIDASE 2"/>
    <property type="match status" value="1"/>
</dbReference>
<comment type="subcellular location">
    <subcellularLocation>
        <location evidence="1">Membrane</location>
        <topology evidence="1">Multi-pass membrane protein</topology>
    </subcellularLocation>
</comment>
<evidence type="ECO:0000256" key="8">
    <source>
        <dbReference type="SAM" id="Phobius"/>
    </source>
</evidence>
<evidence type="ECO:0000256" key="5">
    <source>
        <dbReference type="ARBA" id="ARBA00023136"/>
    </source>
</evidence>
<feature type="transmembrane region" description="Helical" evidence="8">
    <location>
        <begin position="57"/>
        <end position="75"/>
    </location>
</feature>
<dbReference type="GO" id="GO:0015031">
    <property type="term" value="P:protein transport"/>
    <property type="evidence" value="ECO:0007669"/>
    <property type="project" value="InterPro"/>
</dbReference>
<dbReference type="Pfam" id="PF10204">
    <property type="entry name" value="DuoxA"/>
    <property type="match status" value="1"/>
</dbReference>
<evidence type="ECO:0000256" key="4">
    <source>
        <dbReference type="ARBA" id="ARBA00022989"/>
    </source>
</evidence>
<evidence type="ECO:0008006" key="11">
    <source>
        <dbReference type="Google" id="ProtNLM"/>
    </source>
</evidence>
<organism evidence="9 10">
    <name type="scientific">Tigriopus californicus</name>
    <name type="common">Marine copepod</name>
    <dbReference type="NCBI Taxonomy" id="6832"/>
    <lineage>
        <taxon>Eukaryota</taxon>
        <taxon>Metazoa</taxon>
        <taxon>Ecdysozoa</taxon>
        <taxon>Arthropoda</taxon>
        <taxon>Crustacea</taxon>
        <taxon>Multicrustacea</taxon>
        <taxon>Hexanauplia</taxon>
        <taxon>Copepoda</taxon>
        <taxon>Harpacticoida</taxon>
        <taxon>Harpacticidae</taxon>
        <taxon>Tigriopus</taxon>
    </lineage>
</organism>
<feature type="region of interest" description="Disordered" evidence="7">
    <location>
        <begin position="387"/>
        <end position="447"/>
    </location>
</feature>
<dbReference type="AlphaFoldDB" id="A0A553PR11"/>
<dbReference type="InterPro" id="IPR018469">
    <property type="entry name" value="Dual_oxidase_maturation_fac"/>
</dbReference>
<evidence type="ECO:0000256" key="7">
    <source>
        <dbReference type="SAM" id="MobiDB-lite"/>
    </source>
</evidence>
<accession>A0A553PR11</accession>
<keyword evidence="5 8" id="KW-0472">Membrane</keyword>
<reference evidence="9 10" key="1">
    <citation type="journal article" date="2018" name="Nat. Ecol. Evol.">
        <title>Genomic signatures of mitonuclear coevolution across populations of Tigriopus californicus.</title>
        <authorList>
            <person name="Barreto F.S."/>
            <person name="Watson E.T."/>
            <person name="Lima T.G."/>
            <person name="Willett C.S."/>
            <person name="Edmands S."/>
            <person name="Li W."/>
            <person name="Burton R.S."/>
        </authorList>
    </citation>
    <scope>NUCLEOTIDE SEQUENCE [LARGE SCALE GENOMIC DNA]</scope>
    <source>
        <strain evidence="9 10">San Diego</strain>
    </source>
</reference>
<evidence type="ECO:0000256" key="3">
    <source>
        <dbReference type="ARBA" id="ARBA00022692"/>
    </source>
</evidence>
<feature type="transmembrane region" description="Helical" evidence="8">
    <location>
        <begin position="29"/>
        <end position="50"/>
    </location>
</feature>
<evidence type="ECO:0000313" key="9">
    <source>
        <dbReference type="EMBL" id="TRY80127.1"/>
    </source>
</evidence>
<evidence type="ECO:0000256" key="1">
    <source>
        <dbReference type="ARBA" id="ARBA00004141"/>
    </source>
</evidence>
<feature type="transmembrane region" description="Helical" evidence="8">
    <location>
        <begin position="190"/>
        <end position="209"/>
    </location>
</feature>
<proteinExistence type="inferred from homology"/>
<dbReference type="STRING" id="6832.A0A553PR11"/>
<keyword evidence="10" id="KW-1185">Reference proteome</keyword>
<evidence type="ECO:0000256" key="2">
    <source>
        <dbReference type="ARBA" id="ARBA00009816"/>
    </source>
</evidence>
<keyword evidence="3 8" id="KW-0812">Transmembrane</keyword>
<dbReference type="GO" id="GO:0005789">
    <property type="term" value="C:endoplasmic reticulum membrane"/>
    <property type="evidence" value="ECO:0007669"/>
    <property type="project" value="InterPro"/>
</dbReference>
<evidence type="ECO:0000256" key="6">
    <source>
        <dbReference type="ARBA" id="ARBA00023180"/>
    </source>
</evidence>